<keyword evidence="1" id="KW-0472">Membrane</keyword>
<sequence length="120" mass="12849">MAVSQSSLSTDEAAALERVRTVTRLLDEAVRIPGTDFRIGLDPILSILPVAGDAVGAVLSLYPIVEAYRLGVPNLTLLGMVSLVAVDAVIGSVPILGSVFDALWKANQWNYKLIERELDS</sequence>
<evidence type="ECO:0000256" key="1">
    <source>
        <dbReference type="SAM" id="Phobius"/>
    </source>
</evidence>
<dbReference type="PANTHER" id="PTHR35519:SF2">
    <property type="entry name" value="PH DOMAIN PROTEIN"/>
    <property type="match status" value="1"/>
</dbReference>
<feature type="transmembrane region" description="Helical" evidence="1">
    <location>
        <begin position="44"/>
        <end position="65"/>
    </location>
</feature>
<keyword evidence="3" id="KW-1185">Reference proteome</keyword>
<comment type="caution">
    <text evidence="2">The sequence shown here is derived from an EMBL/GenBank/DDBJ whole genome shotgun (WGS) entry which is preliminary data.</text>
</comment>
<keyword evidence="1" id="KW-1133">Transmembrane helix</keyword>
<accession>A0A8J7YLE0</accession>
<feature type="transmembrane region" description="Helical" evidence="1">
    <location>
        <begin position="77"/>
        <end position="100"/>
    </location>
</feature>
<dbReference type="EMBL" id="RKLQ01000006">
    <property type="protein sequence ID" value="MBX0305868.1"/>
    <property type="molecule type" value="Genomic_DNA"/>
</dbReference>
<reference evidence="2" key="1">
    <citation type="submission" date="2021-06" db="EMBL/GenBank/DDBJ databases">
        <title>Halomicroarcula sp. F24A a new haloarchaeum isolated from saline soil.</title>
        <authorList>
            <person name="Duran-Viseras A."/>
            <person name="Sanchez-Porro C."/>
            <person name="Ventosa A."/>
        </authorList>
    </citation>
    <scope>NUCLEOTIDE SEQUENCE</scope>
    <source>
        <strain evidence="2">F24A</strain>
    </source>
</reference>
<dbReference type="Proteomes" id="UP000783863">
    <property type="component" value="Unassembled WGS sequence"/>
</dbReference>
<dbReference type="PANTHER" id="PTHR35519">
    <property type="entry name" value="MEMBRANE PROTEINS"/>
    <property type="match status" value="1"/>
</dbReference>
<gene>
    <name evidence="2" type="ORF">EGD98_19675</name>
</gene>
<organism evidence="2 3">
    <name type="scientific">Haloarcula salinisoli</name>
    <dbReference type="NCBI Taxonomy" id="2487746"/>
    <lineage>
        <taxon>Archaea</taxon>
        <taxon>Methanobacteriati</taxon>
        <taxon>Methanobacteriota</taxon>
        <taxon>Stenosarchaea group</taxon>
        <taxon>Halobacteria</taxon>
        <taxon>Halobacteriales</taxon>
        <taxon>Haloarculaceae</taxon>
        <taxon>Haloarcula</taxon>
    </lineage>
</organism>
<evidence type="ECO:0000313" key="3">
    <source>
        <dbReference type="Proteomes" id="UP000783863"/>
    </source>
</evidence>
<evidence type="ECO:0000313" key="2">
    <source>
        <dbReference type="EMBL" id="MBX0305868.1"/>
    </source>
</evidence>
<dbReference type="InterPro" id="IPR025187">
    <property type="entry name" value="DUF4112"/>
</dbReference>
<dbReference type="AlphaFoldDB" id="A0A8J7YLE0"/>
<name>A0A8J7YLE0_9EURY</name>
<keyword evidence="1" id="KW-0812">Transmembrane</keyword>
<protein>
    <submittedName>
        <fullName evidence="2">DUF4112 domain-containing protein</fullName>
    </submittedName>
</protein>
<proteinExistence type="predicted"/>
<dbReference type="Pfam" id="PF13430">
    <property type="entry name" value="DUF4112"/>
    <property type="match status" value="1"/>
</dbReference>